<dbReference type="EMBL" id="UGHH01000002">
    <property type="protein sequence ID" value="STO63703.1"/>
    <property type="molecule type" value="Genomic_DNA"/>
</dbReference>
<dbReference type="GO" id="GO:0016051">
    <property type="term" value="P:carbohydrate biosynthetic process"/>
    <property type="evidence" value="ECO:0007669"/>
    <property type="project" value="InterPro"/>
</dbReference>
<feature type="domain" description="PseI/NeuA/B-like" evidence="1">
    <location>
        <begin position="1"/>
        <end position="49"/>
    </location>
</feature>
<organism evidence="2 3">
    <name type="scientific">Haemophilus parahaemolyticus</name>
    <dbReference type="NCBI Taxonomy" id="735"/>
    <lineage>
        <taxon>Bacteria</taxon>
        <taxon>Pseudomonadati</taxon>
        <taxon>Pseudomonadota</taxon>
        <taxon>Gammaproteobacteria</taxon>
        <taxon>Pasteurellales</taxon>
        <taxon>Pasteurellaceae</taxon>
        <taxon>Haemophilus</taxon>
    </lineage>
</organism>
<gene>
    <name evidence="2" type="primary">nnaB_1</name>
    <name evidence="2" type="ORF">NCTC10794_00746</name>
</gene>
<dbReference type="GO" id="GO:0008781">
    <property type="term" value="F:N-acylneuraminate cytidylyltransferase activity"/>
    <property type="evidence" value="ECO:0007669"/>
    <property type="project" value="UniProtKB-EC"/>
</dbReference>
<reference evidence="2 3" key="1">
    <citation type="submission" date="2018-06" db="EMBL/GenBank/DDBJ databases">
        <authorList>
            <consortium name="Pathogen Informatics"/>
            <person name="Doyle S."/>
        </authorList>
    </citation>
    <scope>NUCLEOTIDE SEQUENCE [LARGE SCALE GENOMIC DNA]</scope>
    <source>
        <strain evidence="2 3">NCTC10794</strain>
    </source>
</reference>
<evidence type="ECO:0000259" key="1">
    <source>
        <dbReference type="Pfam" id="PF03102"/>
    </source>
</evidence>
<accession>A0A377HZK3</accession>
<dbReference type="InterPro" id="IPR013132">
    <property type="entry name" value="PseI/NeuA/B-like_N"/>
</dbReference>
<dbReference type="Proteomes" id="UP000254867">
    <property type="component" value="Unassembled WGS sequence"/>
</dbReference>
<dbReference type="AlphaFoldDB" id="A0A377HZK3"/>
<dbReference type="EC" id="2.7.7.43" evidence="2"/>
<evidence type="ECO:0000313" key="2">
    <source>
        <dbReference type="EMBL" id="STO63703.1"/>
    </source>
</evidence>
<protein>
    <submittedName>
        <fullName evidence="2">Nnab</fullName>
        <ecNumber evidence="2">2.7.7.43</ecNumber>
    </submittedName>
</protein>
<dbReference type="Pfam" id="PF03102">
    <property type="entry name" value="NeuB"/>
    <property type="match status" value="1"/>
</dbReference>
<dbReference type="InterPro" id="IPR013785">
    <property type="entry name" value="Aldolase_TIM"/>
</dbReference>
<name>A0A377HZK3_HAEPH</name>
<evidence type="ECO:0000313" key="3">
    <source>
        <dbReference type="Proteomes" id="UP000254867"/>
    </source>
</evidence>
<dbReference type="Gene3D" id="3.20.20.70">
    <property type="entry name" value="Aldolase class I"/>
    <property type="match status" value="1"/>
</dbReference>
<dbReference type="SUPFAM" id="SSF51569">
    <property type="entry name" value="Aldolase"/>
    <property type="match status" value="1"/>
</dbReference>
<proteinExistence type="predicted"/>
<keyword evidence="2" id="KW-0548">Nucleotidyltransferase</keyword>
<keyword evidence="2" id="KW-0808">Transferase</keyword>
<sequence length="52" mass="6204">MTRKLELSYDEFRKLEAYARSLGLEVFSTPFDMESIDFLAGENQKVWKITIW</sequence>